<protein>
    <submittedName>
        <fullName evidence="1">Uncharacterized protein</fullName>
    </submittedName>
</protein>
<evidence type="ECO:0000313" key="2">
    <source>
        <dbReference type="Proteomes" id="UP000326924"/>
    </source>
</evidence>
<organism evidence="1 2">
    <name type="scientific">Sphaerosporella brunnea</name>
    <dbReference type="NCBI Taxonomy" id="1250544"/>
    <lineage>
        <taxon>Eukaryota</taxon>
        <taxon>Fungi</taxon>
        <taxon>Dikarya</taxon>
        <taxon>Ascomycota</taxon>
        <taxon>Pezizomycotina</taxon>
        <taxon>Pezizomycetes</taxon>
        <taxon>Pezizales</taxon>
        <taxon>Pyronemataceae</taxon>
        <taxon>Sphaerosporella</taxon>
    </lineage>
</organism>
<sequence length="216" mass="25097">MNPLVLKRQSLEQVWDVLEIQVPKPFIDRVMDEVVYEDLNAKRHEEEFKWIIFEPVSNENKHLIEPIKRETGRIVEFDPPGWCYKLIVTTYGNRLVPPPTKGMTRLGTAVVWKLAGAARRQETKKIYHHARKVLQDNNVGLLGDWNKEEFGDKDSPVRKKCRAELEAALKLPTRFDGPFLWDWIFSHCKKSGVPKSTDYPETSTMHIANVIDAYPE</sequence>
<proteinExistence type="predicted"/>
<accession>A0A5J5ERU5</accession>
<dbReference type="Proteomes" id="UP000326924">
    <property type="component" value="Unassembled WGS sequence"/>
</dbReference>
<comment type="caution">
    <text evidence="1">The sequence shown here is derived from an EMBL/GenBank/DDBJ whole genome shotgun (WGS) entry which is preliminary data.</text>
</comment>
<keyword evidence="2" id="KW-1185">Reference proteome</keyword>
<dbReference type="InParanoid" id="A0A5J5ERU5"/>
<gene>
    <name evidence="1" type="ORF">FN846DRAFT_126633</name>
</gene>
<name>A0A5J5ERU5_9PEZI</name>
<dbReference type="AlphaFoldDB" id="A0A5J5ERU5"/>
<evidence type="ECO:0000313" key="1">
    <source>
        <dbReference type="EMBL" id="KAA8900804.1"/>
    </source>
</evidence>
<reference evidence="1 2" key="1">
    <citation type="submission" date="2019-09" db="EMBL/GenBank/DDBJ databases">
        <title>Draft genome of the ectomycorrhizal ascomycete Sphaerosporella brunnea.</title>
        <authorList>
            <consortium name="DOE Joint Genome Institute"/>
            <person name="Benucci G.M."/>
            <person name="Marozzi G."/>
            <person name="Antonielli L."/>
            <person name="Sanchez S."/>
            <person name="Marco P."/>
            <person name="Wang X."/>
            <person name="Falini L.B."/>
            <person name="Barry K."/>
            <person name="Haridas S."/>
            <person name="Lipzen A."/>
            <person name="Labutti K."/>
            <person name="Grigoriev I.V."/>
            <person name="Murat C."/>
            <person name="Martin F."/>
            <person name="Albertini E."/>
            <person name="Donnini D."/>
            <person name="Bonito G."/>
        </authorList>
    </citation>
    <scope>NUCLEOTIDE SEQUENCE [LARGE SCALE GENOMIC DNA]</scope>
    <source>
        <strain evidence="1 2">Sb_GMNB300</strain>
    </source>
</reference>
<dbReference type="EMBL" id="VXIS01000149">
    <property type="protein sequence ID" value="KAA8900804.1"/>
    <property type="molecule type" value="Genomic_DNA"/>
</dbReference>